<evidence type="ECO:0000256" key="1">
    <source>
        <dbReference type="SAM" id="SignalP"/>
    </source>
</evidence>
<proteinExistence type="predicted"/>
<sequence>MKSRLLFLLLLIPQLIWGQSSITSGIGYPQYFETKPSGEVIYYRVQRDYGQYPAPANNAQFEAYVQGCVDCKVPRVAPIAWAGNVRITYLADSARIEVESSATVDVQLSFNRYDDSTLIGRNNDGVLLQNGTFYGSGNNNKVGYGKVWKFGKRFGVGGIKPFVPLKLIFKNVATGSTYTHVVTPVPRAAQSVLFLAAGNSSPPSNNGGPSWFSARYTYVTATAKLDIEGSGEEGVQLQIERVDGQAMALANTDNPVLSSGVYYGYGGLSGQGNYNKQWSFARRGDGSGGVPSVPLKLSFKRSNGTVYSVVFTPTQVTRQQLFNASTGTTTCDFAISTGPQSVQCGAGMTLTASVSGADASGLTFSWVGNGFSGSGQSVQTTAPSANGTYAYVVTASKSGCEPKSANAVVNVTGCGQAISYNNILVLGNSITHHGPLAPNALFPGHPGWRGGLADWGMDASAPEKDYFHILGGYFKQLNPSAQVKELANFTWSGGNISVADGPYWEQNYWRLQWPGGLDYLNNVAAFGADIIVWRLGENVGDDSQNFIAHGKALINKLKKPTTKVIITGSTWYGFGNQTSVTAKLQQLANEEGYVYVDLSNIPGARAGYENHPTDAAMQVIADRIWAAVPKGTTGGNTVATMAGGYGEGSLTSLMAYAPFVPTNNQISSWPQGNTTQYIEKDGIKFGILKSVGGSISHLSINGGENLINTNSTPDHPSVFEGVVNPPDVGRSGGISIYAIPRKMYLEAGQSTANCPTGDVGWNLVQGGSHWQQHSKIHFFEKRTVQGLGEVLYTKTQPYQWGLNDVIGQSYFHSWYWLEGTGVNTHVKFHYIIELNRPDNQKQHRESAQELPFIYTIATKYHYHIYKGNNPGTGGSLTEITPPHPSQNSIPQYQEDTGAFTTSEPWIGSTGDDGVGVFLVTPWNSRFHGKQFLGRTGNEFSGSSSYINSAPLINFDQEGVYAYTGSIYAGSMGNFRNFYNSTSFPKMNFDFTFSGGKMCGWAASSSPGQLINNQFVWNIGHKRAEDNESGHGRLRSPFGSWKSADLNNIYIKGVWSTNVREIRLDWQKAGQTDSQTESQYRHITVNGTGSMQTIVVNMAGYTSPTGGTWDNSIITNISITSKKYPENPIYIGNETFTPAYIGTINPN</sequence>
<dbReference type="SUPFAM" id="SSF52266">
    <property type="entry name" value="SGNH hydrolase"/>
    <property type="match status" value="1"/>
</dbReference>
<dbReference type="InterPro" id="IPR036514">
    <property type="entry name" value="SGNH_hydro_sf"/>
</dbReference>
<evidence type="ECO:0000313" key="3">
    <source>
        <dbReference type="Proteomes" id="UP000598820"/>
    </source>
</evidence>
<reference evidence="2" key="1">
    <citation type="submission" date="2020-09" db="EMBL/GenBank/DDBJ databases">
        <authorList>
            <person name="Kim M.K."/>
        </authorList>
    </citation>
    <scope>NUCLEOTIDE SEQUENCE</scope>
    <source>
        <strain evidence="2">BT702</strain>
    </source>
</reference>
<dbReference type="EMBL" id="JACWZY010000003">
    <property type="protein sequence ID" value="MBD2700154.1"/>
    <property type="molecule type" value="Genomic_DNA"/>
</dbReference>
<gene>
    <name evidence="2" type="ORF">IC229_05875</name>
</gene>
<keyword evidence="2" id="KW-0378">Hydrolase</keyword>
<dbReference type="Proteomes" id="UP000598820">
    <property type="component" value="Unassembled WGS sequence"/>
</dbReference>
<comment type="caution">
    <text evidence="2">The sequence shown here is derived from an EMBL/GenBank/DDBJ whole genome shotgun (WGS) entry which is preliminary data.</text>
</comment>
<accession>A0A927AMN3</accession>
<dbReference type="GO" id="GO:0016788">
    <property type="term" value="F:hydrolase activity, acting on ester bonds"/>
    <property type="evidence" value="ECO:0007669"/>
    <property type="project" value="UniProtKB-ARBA"/>
</dbReference>
<protein>
    <submittedName>
        <fullName evidence="2">SGNH/GDSL hydrolase family protein</fullName>
    </submittedName>
</protein>
<keyword evidence="1" id="KW-0732">Signal</keyword>
<feature type="signal peptide" evidence="1">
    <location>
        <begin position="1"/>
        <end position="18"/>
    </location>
</feature>
<dbReference type="Gene3D" id="3.40.50.1110">
    <property type="entry name" value="SGNH hydrolase"/>
    <property type="match status" value="1"/>
</dbReference>
<dbReference type="AlphaFoldDB" id="A0A927AMN3"/>
<name>A0A927AMN3_9BACT</name>
<evidence type="ECO:0000313" key="2">
    <source>
        <dbReference type="EMBL" id="MBD2700154.1"/>
    </source>
</evidence>
<organism evidence="2 3">
    <name type="scientific">Spirosoma profusum</name>
    <dbReference type="NCBI Taxonomy" id="2771354"/>
    <lineage>
        <taxon>Bacteria</taxon>
        <taxon>Pseudomonadati</taxon>
        <taxon>Bacteroidota</taxon>
        <taxon>Cytophagia</taxon>
        <taxon>Cytophagales</taxon>
        <taxon>Cytophagaceae</taxon>
        <taxon>Spirosoma</taxon>
    </lineage>
</organism>
<feature type="chain" id="PRO_5037112100" evidence="1">
    <location>
        <begin position="19"/>
        <end position="1146"/>
    </location>
</feature>
<keyword evidence="3" id="KW-1185">Reference proteome</keyword>
<dbReference type="RefSeq" id="WP_190886006.1">
    <property type="nucleotide sequence ID" value="NZ_JACWZY010000003.1"/>
</dbReference>